<evidence type="ECO:0000256" key="12">
    <source>
        <dbReference type="PIRNR" id="PIRNR000368"/>
    </source>
</evidence>
<evidence type="ECO:0000313" key="14">
    <source>
        <dbReference type="EMBL" id="SHH27609.1"/>
    </source>
</evidence>
<reference evidence="14 15" key="1">
    <citation type="submission" date="2016-11" db="EMBL/GenBank/DDBJ databases">
        <authorList>
            <person name="Jaros S."/>
            <person name="Januszkiewicz K."/>
            <person name="Wedrychowicz H."/>
        </authorList>
    </citation>
    <scope>NUCLEOTIDE SEQUENCE [LARGE SCALE GENOMIC DNA]</scope>
    <source>
        <strain evidence="14 15">DSM 21120</strain>
    </source>
</reference>
<dbReference type="EC" id="1.97.1.-" evidence="12"/>
<dbReference type="InterPro" id="IPR012837">
    <property type="entry name" value="NrdG"/>
</dbReference>
<dbReference type="EMBL" id="FQXI01000005">
    <property type="protein sequence ID" value="SHH27609.1"/>
    <property type="molecule type" value="Genomic_DNA"/>
</dbReference>
<evidence type="ECO:0000313" key="15">
    <source>
        <dbReference type="Proteomes" id="UP000184032"/>
    </source>
</evidence>
<comment type="function">
    <text evidence="2 12">Activation of anaerobic ribonucleoside-triphosphate reductase under anaerobic conditions by generation of an organic free radical, using S-adenosylmethionine and reduced flavodoxin as cosubstrates to produce 5'-deoxy-adenosine.</text>
</comment>
<dbReference type="SFLD" id="SFLDF00299">
    <property type="entry name" value="anaerobic_ribonucleoside-triph"/>
    <property type="match status" value="1"/>
</dbReference>
<evidence type="ECO:0000256" key="1">
    <source>
        <dbReference type="ARBA" id="ARBA00001966"/>
    </source>
</evidence>
<organism evidence="14 15">
    <name type="scientific">Anaerosphaera aminiphila DSM 21120</name>
    <dbReference type="NCBI Taxonomy" id="1120995"/>
    <lineage>
        <taxon>Bacteria</taxon>
        <taxon>Bacillati</taxon>
        <taxon>Bacillota</taxon>
        <taxon>Tissierellia</taxon>
        <taxon>Tissierellales</taxon>
        <taxon>Peptoniphilaceae</taxon>
        <taxon>Anaerosphaera</taxon>
    </lineage>
</organism>
<dbReference type="GO" id="GO:0051539">
    <property type="term" value="F:4 iron, 4 sulfur cluster binding"/>
    <property type="evidence" value="ECO:0007669"/>
    <property type="project" value="UniProtKB-KW"/>
</dbReference>
<comment type="catalytic activity">
    <reaction evidence="11">
        <text>glycyl-[protein] + reduced [flavodoxin] + S-adenosyl-L-methionine = glycin-2-yl radical-[protein] + semiquinone [flavodoxin] + 5'-deoxyadenosine + L-methionine + H(+)</text>
        <dbReference type="Rhea" id="RHEA:61976"/>
        <dbReference type="Rhea" id="RHEA-COMP:10622"/>
        <dbReference type="Rhea" id="RHEA-COMP:14480"/>
        <dbReference type="Rhea" id="RHEA-COMP:15993"/>
        <dbReference type="Rhea" id="RHEA-COMP:15994"/>
        <dbReference type="ChEBI" id="CHEBI:15378"/>
        <dbReference type="ChEBI" id="CHEBI:17319"/>
        <dbReference type="ChEBI" id="CHEBI:29947"/>
        <dbReference type="ChEBI" id="CHEBI:32722"/>
        <dbReference type="ChEBI" id="CHEBI:57618"/>
        <dbReference type="ChEBI" id="CHEBI:57844"/>
        <dbReference type="ChEBI" id="CHEBI:59789"/>
        <dbReference type="ChEBI" id="CHEBI:140311"/>
    </reaction>
</comment>
<keyword evidence="10" id="KW-0411">Iron-sulfur</keyword>
<dbReference type="PROSITE" id="PS01087">
    <property type="entry name" value="RADICAL_ACTIVATING"/>
    <property type="match status" value="1"/>
</dbReference>
<evidence type="ECO:0000256" key="9">
    <source>
        <dbReference type="ARBA" id="ARBA00023004"/>
    </source>
</evidence>
<evidence type="ECO:0000256" key="11">
    <source>
        <dbReference type="ARBA" id="ARBA00047365"/>
    </source>
</evidence>
<dbReference type="PANTHER" id="PTHR30352:SF2">
    <property type="entry name" value="ANAEROBIC RIBONUCLEOSIDE-TRIPHOSPHATE REDUCTASE-ACTIVATING PROTEIN"/>
    <property type="match status" value="1"/>
</dbReference>
<dbReference type="PROSITE" id="PS51918">
    <property type="entry name" value="RADICAL_SAM"/>
    <property type="match status" value="1"/>
</dbReference>
<dbReference type="InterPro" id="IPR001989">
    <property type="entry name" value="Radical_activat_CS"/>
</dbReference>
<dbReference type="CDD" id="cd01335">
    <property type="entry name" value="Radical_SAM"/>
    <property type="match status" value="1"/>
</dbReference>
<evidence type="ECO:0000256" key="7">
    <source>
        <dbReference type="ARBA" id="ARBA00022723"/>
    </source>
</evidence>
<evidence type="ECO:0000256" key="3">
    <source>
        <dbReference type="ARBA" id="ARBA00009777"/>
    </source>
</evidence>
<evidence type="ECO:0000259" key="13">
    <source>
        <dbReference type="PROSITE" id="PS51918"/>
    </source>
</evidence>
<comment type="cofactor">
    <cofactor evidence="1">
        <name>[4Fe-4S] cluster</name>
        <dbReference type="ChEBI" id="CHEBI:49883"/>
    </cofactor>
</comment>
<evidence type="ECO:0000256" key="10">
    <source>
        <dbReference type="ARBA" id="ARBA00023014"/>
    </source>
</evidence>
<proteinExistence type="inferred from homology"/>
<name>A0A1M5RN73_9FIRM</name>
<sequence length="163" mass="18830">MRYGQIREYDVANGPGVRTSFFVTGCTHKCPDCFNEEYQDFNAGSIWTDEETKKIIDYLNEDVVEGLTILGGEPFQNSPDLIKILREIKSKTNKNIWIYSGYTYEQILQDKIKAELLYLCDILVDGLFINDLKDLKLKFKGSSNQRIIDLNKSTVDNIVLWDK</sequence>
<evidence type="ECO:0000256" key="2">
    <source>
        <dbReference type="ARBA" id="ARBA00003852"/>
    </source>
</evidence>
<dbReference type="Proteomes" id="UP000184032">
    <property type="component" value="Unassembled WGS sequence"/>
</dbReference>
<dbReference type="PANTHER" id="PTHR30352">
    <property type="entry name" value="PYRUVATE FORMATE-LYASE-ACTIVATING ENZYME"/>
    <property type="match status" value="1"/>
</dbReference>
<keyword evidence="5" id="KW-0004">4Fe-4S</keyword>
<evidence type="ECO:0000256" key="6">
    <source>
        <dbReference type="ARBA" id="ARBA00022691"/>
    </source>
</evidence>
<dbReference type="SUPFAM" id="SSF102114">
    <property type="entry name" value="Radical SAM enzymes"/>
    <property type="match status" value="1"/>
</dbReference>
<comment type="similarity">
    <text evidence="3 12">Belongs to the organic radical-activating enzymes family.</text>
</comment>
<dbReference type="GO" id="GO:0043365">
    <property type="term" value="F:[formate-C-acetyltransferase]-activating enzyme activity"/>
    <property type="evidence" value="ECO:0007669"/>
    <property type="project" value="InterPro"/>
</dbReference>
<dbReference type="InterPro" id="IPR058240">
    <property type="entry name" value="rSAM_sf"/>
</dbReference>
<dbReference type="RefSeq" id="WP_073184266.1">
    <property type="nucleotide sequence ID" value="NZ_FQXI01000005.1"/>
</dbReference>
<dbReference type="SFLD" id="SFLDG01066">
    <property type="entry name" value="organic_radical-activating_enz"/>
    <property type="match status" value="1"/>
</dbReference>
<dbReference type="PIRSF" id="PIRSF000368">
    <property type="entry name" value="NrdG"/>
    <property type="match status" value="1"/>
</dbReference>
<evidence type="ECO:0000256" key="4">
    <source>
        <dbReference type="ARBA" id="ARBA00014281"/>
    </source>
</evidence>
<keyword evidence="7" id="KW-0479">Metal-binding</keyword>
<dbReference type="GO" id="GO:0004748">
    <property type="term" value="F:ribonucleoside-diphosphate reductase activity, thioredoxin disulfide as acceptor"/>
    <property type="evidence" value="ECO:0007669"/>
    <property type="project" value="TreeGrafter"/>
</dbReference>
<keyword evidence="8 12" id="KW-0560">Oxidoreductase</keyword>
<dbReference type="GO" id="GO:0046872">
    <property type="term" value="F:metal ion binding"/>
    <property type="evidence" value="ECO:0007669"/>
    <property type="project" value="UniProtKB-KW"/>
</dbReference>
<dbReference type="Pfam" id="PF13353">
    <property type="entry name" value="Fer4_12"/>
    <property type="match status" value="1"/>
</dbReference>
<dbReference type="InterPro" id="IPR007197">
    <property type="entry name" value="rSAM"/>
</dbReference>
<feature type="domain" description="Radical SAM core" evidence="13">
    <location>
        <begin position="12"/>
        <end position="163"/>
    </location>
</feature>
<dbReference type="InterPro" id="IPR013785">
    <property type="entry name" value="Aldolase_TIM"/>
</dbReference>
<gene>
    <name evidence="14" type="ORF">SAMN02745245_00970</name>
</gene>
<dbReference type="AlphaFoldDB" id="A0A1M5RN73"/>
<keyword evidence="9" id="KW-0408">Iron</keyword>
<dbReference type="SFLD" id="SFLDS00029">
    <property type="entry name" value="Radical_SAM"/>
    <property type="match status" value="1"/>
</dbReference>
<dbReference type="OrthoDB" id="9782387at2"/>
<dbReference type="InterPro" id="IPR034457">
    <property type="entry name" value="Organic_radical-activating"/>
</dbReference>
<evidence type="ECO:0000256" key="8">
    <source>
        <dbReference type="ARBA" id="ARBA00023002"/>
    </source>
</evidence>
<keyword evidence="15" id="KW-1185">Reference proteome</keyword>
<evidence type="ECO:0000256" key="5">
    <source>
        <dbReference type="ARBA" id="ARBA00022485"/>
    </source>
</evidence>
<protein>
    <recommendedName>
        <fullName evidence="4 12">Anaerobic ribonucleoside-triphosphate reductase-activating protein</fullName>
        <ecNumber evidence="12">1.97.1.-</ecNumber>
    </recommendedName>
</protein>
<dbReference type="NCBIfam" id="TIGR02491">
    <property type="entry name" value="NrdG"/>
    <property type="match status" value="1"/>
</dbReference>
<dbReference type="SFLD" id="SFLDG01063">
    <property type="entry name" value="activating_enzymes__group_1"/>
    <property type="match status" value="1"/>
</dbReference>
<dbReference type="STRING" id="1120995.SAMN02745245_00970"/>
<dbReference type="Gene3D" id="3.20.20.70">
    <property type="entry name" value="Aldolase class I"/>
    <property type="match status" value="1"/>
</dbReference>
<keyword evidence="6" id="KW-0949">S-adenosyl-L-methionine</keyword>
<accession>A0A1M5RN73</accession>